<protein>
    <recommendedName>
        <fullName evidence="3 6">Flagellar basal body rod protein FlgB</fullName>
    </recommendedName>
</protein>
<keyword evidence="4 6" id="KW-0975">Bacterial flagellum</keyword>
<dbReference type="Pfam" id="PF00460">
    <property type="entry name" value="Flg_bb_rod"/>
    <property type="match status" value="1"/>
</dbReference>
<evidence type="ECO:0000256" key="5">
    <source>
        <dbReference type="ARBA" id="ARBA00024934"/>
    </source>
</evidence>
<dbReference type="RefSeq" id="WP_212708714.1">
    <property type="nucleotide sequence ID" value="NZ_BAAAFW010000037.1"/>
</dbReference>
<keyword evidence="8" id="KW-0969">Cilium</keyword>
<comment type="subunit">
    <text evidence="6">The basal body constitutes a major portion of the flagellar organelle and consists of a number of rings mounted on a central rod.</text>
</comment>
<dbReference type="InterPro" id="IPR001444">
    <property type="entry name" value="Flag_bb_rod_N"/>
</dbReference>
<name>A0ABW1VPD7_9GAMM</name>
<evidence type="ECO:0000313" key="8">
    <source>
        <dbReference type="EMBL" id="MFC6361868.1"/>
    </source>
</evidence>
<dbReference type="PANTHER" id="PTHR30435:SF12">
    <property type="entry name" value="FLAGELLAR BASAL BODY ROD PROTEIN FLGB"/>
    <property type="match status" value="1"/>
</dbReference>
<proteinExistence type="inferred from homology"/>
<evidence type="ECO:0000256" key="1">
    <source>
        <dbReference type="ARBA" id="ARBA00004117"/>
    </source>
</evidence>
<evidence type="ECO:0000256" key="2">
    <source>
        <dbReference type="ARBA" id="ARBA00009677"/>
    </source>
</evidence>
<comment type="caution">
    <text evidence="8">The sequence shown here is derived from an EMBL/GenBank/DDBJ whole genome shotgun (WGS) entry which is preliminary data.</text>
</comment>
<evidence type="ECO:0000256" key="4">
    <source>
        <dbReference type="ARBA" id="ARBA00023143"/>
    </source>
</evidence>
<dbReference type="Proteomes" id="UP001596215">
    <property type="component" value="Unassembled WGS sequence"/>
</dbReference>
<comment type="subcellular location">
    <subcellularLocation>
        <location evidence="1 6">Bacterial flagellum basal body</location>
    </subcellularLocation>
</comment>
<organism evidence="8 9">
    <name type="scientific">Tatumella punctata</name>
    <dbReference type="NCBI Taxonomy" id="399969"/>
    <lineage>
        <taxon>Bacteria</taxon>
        <taxon>Pseudomonadati</taxon>
        <taxon>Pseudomonadota</taxon>
        <taxon>Gammaproteobacteria</taxon>
        <taxon>Enterobacterales</taxon>
        <taxon>Erwiniaceae</taxon>
        <taxon>Tatumella</taxon>
    </lineage>
</organism>
<dbReference type="EMBL" id="JBHSUC010000006">
    <property type="protein sequence ID" value="MFC6361868.1"/>
    <property type="molecule type" value="Genomic_DNA"/>
</dbReference>
<dbReference type="PIRSF" id="PIRSF002889">
    <property type="entry name" value="Rod_FlgB"/>
    <property type="match status" value="1"/>
</dbReference>
<feature type="domain" description="Flagellar basal body rod protein N-terminal" evidence="7">
    <location>
        <begin position="16"/>
        <end position="39"/>
    </location>
</feature>
<comment type="similarity">
    <text evidence="2 6">Belongs to the flagella basal body rod proteins family.</text>
</comment>
<keyword evidence="9" id="KW-1185">Reference proteome</keyword>
<dbReference type="NCBIfam" id="TIGR01396">
    <property type="entry name" value="FlgB"/>
    <property type="match status" value="1"/>
</dbReference>
<gene>
    <name evidence="8" type="primary">flgB</name>
    <name evidence="8" type="ORF">ACFP73_07120</name>
</gene>
<accession>A0ABW1VPD7</accession>
<keyword evidence="8" id="KW-0966">Cell projection</keyword>
<keyword evidence="8" id="KW-0282">Flagellum</keyword>
<sequence length="136" mass="14980">MSDRLDTELGFARQVLSLRQQRQTILAANIANADTPGYQARDIDFSAQLKKAVSRGQQGDQPLALTLTSGRHIAAQGHPPADSRLLYRVPDQPAADGNTVDMDRERVQFADNSVKYQTDLTMLSGRIKQMISVLQG</sequence>
<dbReference type="InterPro" id="IPR006300">
    <property type="entry name" value="FlgB"/>
</dbReference>
<evidence type="ECO:0000313" key="9">
    <source>
        <dbReference type="Proteomes" id="UP001596215"/>
    </source>
</evidence>
<dbReference type="PANTHER" id="PTHR30435">
    <property type="entry name" value="FLAGELLAR PROTEIN"/>
    <property type="match status" value="1"/>
</dbReference>
<evidence type="ECO:0000256" key="6">
    <source>
        <dbReference type="PIRNR" id="PIRNR002889"/>
    </source>
</evidence>
<reference evidence="9" key="1">
    <citation type="journal article" date="2019" name="Int. J. Syst. Evol. Microbiol.">
        <title>The Global Catalogue of Microorganisms (GCM) 10K type strain sequencing project: providing services to taxonomists for standard genome sequencing and annotation.</title>
        <authorList>
            <consortium name="The Broad Institute Genomics Platform"/>
            <consortium name="The Broad Institute Genome Sequencing Center for Infectious Disease"/>
            <person name="Wu L."/>
            <person name="Ma J."/>
        </authorList>
    </citation>
    <scope>NUCLEOTIDE SEQUENCE [LARGE SCALE GENOMIC DNA]</scope>
    <source>
        <strain evidence="9">CGMCC 4.1530</strain>
    </source>
</reference>
<evidence type="ECO:0000256" key="3">
    <source>
        <dbReference type="ARBA" id="ARBA00014376"/>
    </source>
</evidence>
<evidence type="ECO:0000259" key="7">
    <source>
        <dbReference type="Pfam" id="PF00460"/>
    </source>
</evidence>
<comment type="function">
    <text evidence="5 6">Structural component of flagellum, the bacterial motility apparatus. Part of the rod structure of flagellar basal body.</text>
</comment>